<sequence length="70" mass="8176">MPLYLIKFKPYTTVGNKKEFMSELEEHGGLFVKENRLRKGYIYDVPDEALNTNAFKTRDFIQSSERQAGD</sequence>
<dbReference type="GeneID" id="81395760"/>
<dbReference type="AlphaFoldDB" id="A0A9W9F058"/>
<dbReference type="RefSeq" id="XP_056509391.1">
    <property type="nucleotide sequence ID" value="XM_056656591.1"/>
</dbReference>
<organism evidence="1 2">
    <name type="scientific">Penicillium alfredii</name>
    <dbReference type="NCBI Taxonomy" id="1506179"/>
    <lineage>
        <taxon>Eukaryota</taxon>
        <taxon>Fungi</taxon>
        <taxon>Dikarya</taxon>
        <taxon>Ascomycota</taxon>
        <taxon>Pezizomycotina</taxon>
        <taxon>Eurotiomycetes</taxon>
        <taxon>Eurotiomycetidae</taxon>
        <taxon>Eurotiales</taxon>
        <taxon>Aspergillaceae</taxon>
        <taxon>Penicillium</taxon>
    </lineage>
</organism>
<evidence type="ECO:0000313" key="1">
    <source>
        <dbReference type="EMBL" id="KAJ5091193.1"/>
    </source>
</evidence>
<reference evidence="1" key="1">
    <citation type="submission" date="2022-11" db="EMBL/GenBank/DDBJ databases">
        <authorList>
            <person name="Petersen C."/>
        </authorList>
    </citation>
    <scope>NUCLEOTIDE SEQUENCE</scope>
    <source>
        <strain evidence="1">IBT 34128</strain>
    </source>
</reference>
<dbReference type="OrthoDB" id="4383587at2759"/>
<dbReference type="Proteomes" id="UP001141434">
    <property type="component" value="Unassembled WGS sequence"/>
</dbReference>
<protein>
    <submittedName>
        <fullName evidence="1">Uncharacterized protein</fullName>
    </submittedName>
</protein>
<accession>A0A9W9F058</accession>
<reference evidence="1" key="2">
    <citation type="journal article" date="2023" name="IMA Fungus">
        <title>Comparative genomic study of the Penicillium genus elucidates a diverse pangenome and 15 lateral gene transfer events.</title>
        <authorList>
            <person name="Petersen C."/>
            <person name="Sorensen T."/>
            <person name="Nielsen M.R."/>
            <person name="Sondergaard T.E."/>
            <person name="Sorensen J.L."/>
            <person name="Fitzpatrick D.A."/>
            <person name="Frisvad J.C."/>
            <person name="Nielsen K.L."/>
        </authorList>
    </citation>
    <scope>NUCLEOTIDE SEQUENCE</scope>
    <source>
        <strain evidence="1">IBT 34128</strain>
    </source>
</reference>
<evidence type="ECO:0000313" key="2">
    <source>
        <dbReference type="Proteomes" id="UP001141434"/>
    </source>
</evidence>
<name>A0A9W9F058_9EURO</name>
<comment type="caution">
    <text evidence="1">The sequence shown here is derived from an EMBL/GenBank/DDBJ whole genome shotgun (WGS) entry which is preliminary data.</text>
</comment>
<gene>
    <name evidence="1" type="ORF">NUU61_006063</name>
</gene>
<proteinExistence type="predicted"/>
<keyword evidence="2" id="KW-1185">Reference proteome</keyword>
<dbReference type="EMBL" id="JAPMSZ010000009">
    <property type="protein sequence ID" value="KAJ5091193.1"/>
    <property type="molecule type" value="Genomic_DNA"/>
</dbReference>